<comment type="caution">
    <text evidence="7">The sequence shown here is derived from an EMBL/GenBank/DDBJ whole genome shotgun (WGS) entry which is preliminary data.</text>
</comment>
<keyword evidence="5 6" id="KW-0472">Membrane</keyword>
<feature type="transmembrane region" description="Helical" evidence="6">
    <location>
        <begin position="68"/>
        <end position="89"/>
    </location>
</feature>
<feature type="transmembrane region" description="Helical" evidence="6">
    <location>
        <begin position="37"/>
        <end position="56"/>
    </location>
</feature>
<comment type="subcellular location">
    <subcellularLocation>
        <location evidence="1">Cell membrane</location>
        <topology evidence="1">Multi-pass membrane protein</topology>
    </subcellularLocation>
</comment>
<keyword evidence="2" id="KW-1003">Cell membrane</keyword>
<evidence type="ECO:0000313" key="8">
    <source>
        <dbReference type="Proteomes" id="UP001500542"/>
    </source>
</evidence>
<accession>A0ABN1RMA1</accession>
<dbReference type="Proteomes" id="UP001500542">
    <property type="component" value="Unassembled WGS sequence"/>
</dbReference>
<dbReference type="InterPro" id="IPR011701">
    <property type="entry name" value="MFS"/>
</dbReference>
<organism evidence="7 8">
    <name type="scientific">Kribbella koreensis</name>
    <dbReference type="NCBI Taxonomy" id="57909"/>
    <lineage>
        <taxon>Bacteria</taxon>
        <taxon>Bacillati</taxon>
        <taxon>Actinomycetota</taxon>
        <taxon>Actinomycetes</taxon>
        <taxon>Propionibacteriales</taxon>
        <taxon>Kribbellaceae</taxon>
        <taxon>Kribbella</taxon>
    </lineage>
</organism>
<dbReference type="RefSeq" id="WP_343981708.1">
    <property type="nucleotide sequence ID" value="NZ_BAAAHK010000021.1"/>
</dbReference>
<evidence type="ECO:0000256" key="1">
    <source>
        <dbReference type="ARBA" id="ARBA00004651"/>
    </source>
</evidence>
<dbReference type="SUPFAM" id="SSF103473">
    <property type="entry name" value="MFS general substrate transporter"/>
    <property type="match status" value="1"/>
</dbReference>
<feature type="transmembrane region" description="Helical" evidence="6">
    <location>
        <begin position="6"/>
        <end position="30"/>
    </location>
</feature>
<keyword evidence="3 6" id="KW-0812">Transmembrane</keyword>
<gene>
    <name evidence="7" type="ORF">GCM10009554_74190</name>
</gene>
<feature type="transmembrane region" description="Helical" evidence="6">
    <location>
        <begin position="278"/>
        <end position="300"/>
    </location>
</feature>
<evidence type="ECO:0000256" key="4">
    <source>
        <dbReference type="ARBA" id="ARBA00022989"/>
    </source>
</evidence>
<sequence length="394" mass="39619">MTRAFYGWLAGATLSTFGDATLFFALGWAASAFGPHVTGLVLTGFTLPRAVLLLAGGVLGDRWGPRRVLLTCYFLLAALTLLLAAAFHLTGTTATLLLLTAAVIGTVDAFALPAAGAFPRLFADDAKLPKAMALRTSTQQVVTLAAGPLGGVLVAAAGLVGALVIDGLTFLIAFACLLAIRPPLTSDTTPGESVMKDALDGIRLAWSEPVLRALLLTVGLTAAFVLPVTSLCVPLLARSQGWPASQAGLIVGATVVGSLLVTLVVARLGGFALPGTAAALGCLVAAGGITGLALSSVGYAAVLSGFVQGVGVGLFTSHLAPLFVASTPRSHLTRLQSLLSLAQTLPLIASMNLLGGLATAGPRLAVLTCAAGTTVAAATLLSVRSVRRAVVGVP</sequence>
<reference evidence="7 8" key="1">
    <citation type="journal article" date="2019" name="Int. J. Syst. Evol. Microbiol.">
        <title>The Global Catalogue of Microorganisms (GCM) 10K type strain sequencing project: providing services to taxonomists for standard genome sequencing and annotation.</title>
        <authorList>
            <consortium name="The Broad Institute Genomics Platform"/>
            <consortium name="The Broad Institute Genome Sequencing Center for Infectious Disease"/>
            <person name="Wu L."/>
            <person name="Ma J."/>
        </authorList>
    </citation>
    <scope>NUCLEOTIDE SEQUENCE [LARGE SCALE GENOMIC DNA]</scope>
    <source>
        <strain evidence="7 8">JCM 10977</strain>
    </source>
</reference>
<name>A0ABN1RMA1_9ACTN</name>
<feature type="transmembrane region" description="Helical" evidence="6">
    <location>
        <begin position="213"/>
        <end position="237"/>
    </location>
</feature>
<protein>
    <recommendedName>
        <fullName evidence="9">MFS transporter</fullName>
    </recommendedName>
</protein>
<feature type="transmembrane region" description="Helical" evidence="6">
    <location>
        <begin position="306"/>
        <end position="326"/>
    </location>
</feature>
<keyword evidence="4 6" id="KW-1133">Transmembrane helix</keyword>
<evidence type="ECO:0000256" key="2">
    <source>
        <dbReference type="ARBA" id="ARBA00022475"/>
    </source>
</evidence>
<feature type="transmembrane region" description="Helical" evidence="6">
    <location>
        <begin position="96"/>
        <end position="118"/>
    </location>
</feature>
<dbReference type="Gene3D" id="1.20.1250.20">
    <property type="entry name" value="MFS general substrate transporter like domains"/>
    <property type="match status" value="1"/>
</dbReference>
<evidence type="ECO:0000256" key="5">
    <source>
        <dbReference type="ARBA" id="ARBA00023136"/>
    </source>
</evidence>
<dbReference type="PANTHER" id="PTHR23513:SF17">
    <property type="entry name" value="MEMBRANE PROTEIN"/>
    <property type="match status" value="1"/>
</dbReference>
<feature type="transmembrane region" description="Helical" evidence="6">
    <location>
        <begin position="249"/>
        <end position="266"/>
    </location>
</feature>
<dbReference type="Pfam" id="PF07690">
    <property type="entry name" value="MFS_1"/>
    <property type="match status" value="1"/>
</dbReference>
<feature type="transmembrane region" description="Helical" evidence="6">
    <location>
        <begin position="152"/>
        <end position="180"/>
    </location>
</feature>
<keyword evidence="8" id="KW-1185">Reference proteome</keyword>
<proteinExistence type="predicted"/>
<feature type="transmembrane region" description="Helical" evidence="6">
    <location>
        <begin position="364"/>
        <end position="383"/>
    </location>
</feature>
<evidence type="ECO:0008006" key="9">
    <source>
        <dbReference type="Google" id="ProtNLM"/>
    </source>
</evidence>
<evidence type="ECO:0000256" key="3">
    <source>
        <dbReference type="ARBA" id="ARBA00022692"/>
    </source>
</evidence>
<evidence type="ECO:0000313" key="7">
    <source>
        <dbReference type="EMBL" id="GAA0959892.1"/>
    </source>
</evidence>
<feature type="transmembrane region" description="Helical" evidence="6">
    <location>
        <begin position="338"/>
        <end position="358"/>
    </location>
</feature>
<evidence type="ECO:0000256" key="6">
    <source>
        <dbReference type="SAM" id="Phobius"/>
    </source>
</evidence>
<dbReference type="InterPro" id="IPR036259">
    <property type="entry name" value="MFS_trans_sf"/>
</dbReference>
<dbReference type="PANTHER" id="PTHR23513">
    <property type="entry name" value="INTEGRAL MEMBRANE EFFLUX PROTEIN-RELATED"/>
    <property type="match status" value="1"/>
</dbReference>
<dbReference type="EMBL" id="BAAAHK010000021">
    <property type="protein sequence ID" value="GAA0959892.1"/>
    <property type="molecule type" value="Genomic_DNA"/>
</dbReference>